<comment type="caution">
    <text evidence="1">The sequence shown here is derived from an EMBL/GenBank/DDBJ whole genome shotgun (WGS) entry which is preliminary data.</text>
</comment>
<accession>A0A816GWQ1</accession>
<evidence type="ECO:0000313" key="2">
    <source>
        <dbReference type="Proteomes" id="UP000663828"/>
    </source>
</evidence>
<feature type="non-terminal residue" evidence="1">
    <location>
        <position position="1"/>
    </location>
</feature>
<name>A0A816GWQ1_ADIRI</name>
<sequence length="56" mass="6504">FLYPSDSQSKKQVNENETFHVELDHDRLVKISLAQMGDDEKCVHWGDIDNDVSIKE</sequence>
<evidence type="ECO:0000313" key="1">
    <source>
        <dbReference type="EMBL" id="CAF1679297.1"/>
    </source>
</evidence>
<keyword evidence="2" id="KW-1185">Reference proteome</keyword>
<gene>
    <name evidence="1" type="ORF">XAT740_LOCUS60235</name>
</gene>
<reference evidence="1" key="1">
    <citation type="submission" date="2021-02" db="EMBL/GenBank/DDBJ databases">
        <authorList>
            <person name="Nowell W R."/>
        </authorList>
    </citation>
    <scope>NUCLEOTIDE SEQUENCE</scope>
</reference>
<dbReference type="Proteomes" id="UP000663828">
    <property type="component" value="Unassembled WGS sequence"/>
</dbReference>
<dbReference type="AlphaFoldDB" id="A0A816GWQ1"/>
<organism evidence="1 2">
    <name type="scientific">Adineta ricciae</name>
    <name type="common">Rotifer</name>
    <dbReference type="NCBI Taxonomy" id="249248"/>
    <lineage>
        <taxon>Eukaryota</taxon>
        <taxon>Metazoa</taxon>
        <taxon>Spiralia</taxon>
        <taxon>Gnathifera</taxon>
        <taxon>Rotifera</taxon>
        <taxon>Eurotatoria</taxon>
        <taxon>Bdelloidea</taxon>
        <taxon>Adinetida</taxon>
        <taxon>Adinetidae</taxon>
        <taxon>Adineta</taxon>
    </lineage>
</organism>
<proteinExistence type="predicted"/>
<protein>
    <submittedName>
        <fullName evidence="1">Uncharacterized protein</fullName>
    </submittedName>
</protein>
<dbReference type="EMBL" id="CAJNOR010014664">
    <property type="protein sequence ID" value="CAF1679297.1"/>
    <property type="molecule type" value="Genomic_DNA"/>
</dbReference>